<keyword evidence="6" id="KW-0482">Metalloprotease</keyword>
<evidence type="ECO:0000313" key="9">
    <source>
        <dbReference type="EMBL" id="THH33210.1"/>
    </source>
</evidence>
<keyword evidence="3" id="KW-0479">Metal-binding</keyword>
<keyword evidence="10" id="KW-1185">Reference proteome</keyword>
<dbReference type="GO" id="GO:0034982">
    <property type="term" value="P:mitochondrial protein processing"/>
    <property type="evidence" value="ECO:0007669"/>
    <property type="project" value="TreeGrafter"/>
</dbReference>
<dbReference type="GO" id="GO:0006515">
    <property type="term" value="P:protein quality control for misfolded or incompletely synthesized proteins"/>
    <property type="evidence" value="ECO:0007669"/>
    <property type="project" value="TreeGrafter"/>
</dbReference>
<feature type="transmembrane region" description="Helical" evidence="7">
    <location>
        <begin position="134"/>
        <end position="154"/>
    </location>
</feature>
<dbReference type="OrthoDB" id="7464992at2759"/>
<keyword evidence="5" id="KW-0862">Zinc</keyword>
<reference evidence="9 10" key="1">
    <citation type="submission" date="2019-02" db="EMBL/GenBank/DDBJ databases">
        <title>Genome sequencing of the rare red list fungi Antrodiella citrinella (Flaviporus citrinellus).</title>
        <authorList>
            <person name="Buettner E."/>
            <person name="Kellner H."/>
        </authorList>
    </citation>
    <scope>NUCLEOTIDE SEQUENCE [LARGE SCALE GENOMIC DNA]</scope>
    <source>
        <strain evidence="9 10">DSM 108506</strain>
    </source>
</reference>
<dbReference type="Pfam" id="PF01435">
    <property type="entry name" value="Peptidase_M48"/>
    <property type="match status" value="1"/>
</dbReference>
<keyword evidence="7" id="KW-1133">Transmembrane helix</keyword>
<dbReference type="Proteomes" id="UP000308730">
    <property type="component" value="Unassembled WGS sequence"/>
</dbReference>
<keyword evidence="7" id="KW-0812">Transmembrane</keyword>
<sequence length="558" mass="61591">MYHVAYTCATLNSTAFREQATYHAILAAVSSSPACTIRTSLVYRSLLPAFYVGTSRSFHTTPRNDALPFLPVLAGILKTSSAMEVARTVVRVTFTLIPFILIKNHKLRRGLAIAEASGYGDSDRKSFMLRKIRYGTILFHLLLFTPVVLFWLTILASVERTPLTGRWRLILLSPEEEEEISLQLAGPGWYKAVGDILAKDGSRNIVAPTDWRVQWVRDTLQRLEGAIPSLQHEQDLGSRWLECGPDDIPFPPPADHPLRPRPRASEYIRRLAEVSCSRTPHRSPHVIPGPPYSLIVVDKPESSNAFSYGFGPDGGGGVVVFSGFLNDVLSKGGASQTDEMDFSQTMSPAQSEPTSWWSAIFGGIFPLSAAVSAAPPHPIPTEAQTSELAILLAHELAHLILSHHLETLSSTSVVWPGVVSIVTDVVRAILFPVTMMFGPFLNDAVASVGKTASWDLQEMAEFCTSQSQEIEADVVSARLLAHAGFDPRHALQFWEQRGDTEETAECTPTTAKTNASGVQMRWSGSAHPLNEVRVAKLREEFERWEKERAKARERLNLS</sequence>
<proteinExistence type="predicted"/>
<dbReference type="GO" id="GO:0005743">
    <property type="term" value="C:mitochondrial inner membrane"/>
    <property type="evidence" value="ECO:0007669"/>
    <property type="project" value="TreeGrafter"/>
</dbReference>
<evidence type="ECO:0000313" key="10">
    <source>
        <dbReference type="Proteomes" id="UP000308730"/>
    </source>
</evidence>
<organism evidence="9 10">
    <name type="scientific">Antrodiella citrinella</name>
    <dbReference type="NCBI Taxonomy" id="2447956"/>
    <lineage>
        <taxon>Eukaryota</taxon>
        <taxon>Fungi</taxon>
        <taxon>Dikarya</taxon>
        <taxon>Basidiomycota</taxon>
        <taxon>Agaricomycotina</taxon>
        <taxon>Agaricomycetes</taxon>
        <taxon>Polyporales</taxon>
        <taxon>Steccherinaceae</taxon>
        <taxon>Antrodiella</taxon>
    </lineage>
</organism>
<dbReference type="GO" id="GO:0004222">
    <property type="term" value="F:metalloendopeptidase activity"/>
    <property type="evidence" value="ECO:0007669"/>
    <property type="project" value="InterPro"/>
</dbReference>
<dbReference type="AlphaFoldDB" id="A0A4S4NB92"/>
<name>A0A4S4NB92_9APHY</name>
<keyword evidence="7" id="KW-0472">Membrane</keyword>
<comment type="cofactor">
    <cofactor evidence="1">
        <name>Zn(2+)</name>
        <dbReference type="ChEBI" id="CHEBI:29105"/>
    </cofactor>
</comment>
<evidence type="ECO:0000256" key="7">
    <source>
        <dbReference type="SAM" id="Phobius"/>
    </source>
</evidence>
<dbReference type="InterPro" id="IPR001915">
    <property type="entry name" value="Peptidase_M48"/>
</dbReference>
<evidence type="ECO:0000256" key="4">
    <source>
        <dbReference type="ARBA" id="ARBA00022801"/>
    </source>
</evidence>
<feature type="domain" description="Peptidase M48" evidence="8">
    <location>
        <begin position="287"/>
        <end position="540"/>
    </location>
</feature>
<protein>
    <recommendedName>
        <fullName evidence="8">Peptidase M48 domain-containing protein</fullName>
    </recommendedName>
</protein>
<evidence type="ECO:0000259" key="8">
    <source>
        <dbReference type="Pfam" id="PF01435"/>
    </source>
</evidence>
<evidence type="ECO:0000256" key="2">
    <source>
        <dbReference type="ARBA" id="ARBA00022670"/>
    </source>
</evidence>
<comment type="caution">
    <text evidence="9">The sequence shown here is derived from an EMBL/GenBank/DDBJ whole genome shotgun (WGS) entry which is preliminary data.</text>
</comment>
<keyword evidence="4" id="KW-0378">Hydrolase</keyword>
<dbReference type="PANTHER" id="PTHR22726:SF18">
    <property type="entry name" value="PEPTIDASE M48 DOMAIN-CONTAINING PROTEIN"/>
    <property type="match status" value="1"/>
</dbReference>
<evidence type="ECO:0000256" key="3">
    <source>
        <dbReference type="ARBA" id="ARBA00022723"/>
    </source>
</evidence>
<evidence type="ECO:0000256" key="5">
    <source>
        <dbReference type="ARBA" id="ARBA00022833"/>
    </source>
</evidence>
<accession>A0A4S4NB92</accession>
<gene>
    <name evidence="9" type="ORF">EUX98_g978</name>
</gene>
<evidence type="ECO:0000256" key="1">
    <source>
        <dbReference type="ARBA" id="ARBA00001947"/>
    </source>
</evidence>
<dbReference type="EMBL" id="SGPM01000009">
    <property type="protein sequence ID" value="THH33210.1"/>
    <property type="molecule type" value="Genomic_DNA"/>
</dbReference>
<keyword evidence="2" id="KW-0645">Protease</keyword>
<dbReference type="InterPro" id="IPR051156">
    <property type="entry name" value="Mito/Outer_Membr_Metalloprot"/>
</dbReference>
<dbReference type="PANTHER" id="PTHR22726">
    <property type="entry name" value="METALLOENDOPEPTIDASE OMA1"/>
    <property type="match status" value="1"/>
</dbReference>
<dbReference type="GO" id="GO:0046872">
    <property type="term" value="F:metal ion binding"/>
    <property type="evidence" value="ECO:0007669"/>
    <property type="project" value="UniProtKB-KW"/>
</dbReference>
<evidence type="ECO:0000256" key="6">
    <source>
        <dbReference type="ARBA" id="ARBA00023049"/>
    </source>
</evidence>